<dbReference type="EMBL" id="OBDY01000031">
    <property type="protein sequence ID" value="SNY67446.1"/>
    <property type="molecule type" value="Genomic_DNA"/>
</dbReference>
<dbReference type="AlphaFoldDB" id="A0A285K7H4"/>
<protein>
    <submittedName>
        <fullName evidence="1">Uncharacterized protein</fullName>
    </submittedName>
</protein>
<dbReference type="OrthoDB" id="3295246at2"/>
<sequence>MYALYAWGNFINEAELDRLPAWIDPAVLSGERAVVDDNLTIADEGPLLVDGAGTLFEVDGELVEGRALAGRDLSGSRWRVARIRVATDGTREDALRITDEIEEVGDIDVDTEPENDPLLAGQAVTVWADEHGQWDLALVKL</sequence>
<accession>A0A285K7H4</accession>
<reference evidence="1 2" key="1">
    <citation type="submission" date="2017-09" db="EMBL/GenBank/DDBJ databases">
        <authorList>
            <person name="Ehlers B."/>
            <person name="Leendertz F.H."/>
        </authorList>
    </citation>
    <scope>NUCLEOTIDE SEQUENCE [LARGE SCALE GENOMIC DNA]</scope>
    <source>
        <strain evidence="1 2">CGMCC 4.6857</strain>
    </source>
</reference>
<proteinExistence type="predicted"/>
<name>A0A285K7H4_9ACTN</name>
<keyword evidence="2" id="KW-1185">Reference proteome</keyword>
<evidence type="ECO:0000313" key="2">
    <source>
        <dbReference type="Proteomes" id="UP000219612"/>
    </source>
</evidence>
<dbReference type="Proteomes" id="UP000219612">
    <property type="component" value="Unassembled WGS sequence"/>
</dbReference>
<organism evidence="1 2">
    <name type="scientific">Paractinoplanes atraurantiacus</name>
    <dbReference type="NCBI Taxonomy" id="1036182"/>
    <lineage>
        <taxon>Bacteria</taxon>
        <taxon>Bacillati</taxon>
        <taxon>Actinomycetota</taxon>
        <taxon>Actinomycetes</taxon>
        <taxon>Micromonosporales</taxon>
        <taxon>Micromonosporaceae</taxon>
        <taxon>Paractinoplanes</taxon>
    </lineage>
</organism>
<dbReference type="RefSeq" id="WP_097327750.1">
    <property type="nucleotide sequence ID" value="NZ_OBDY01000031.1"/>
</dbReference>
<gene>
    <name evidence="1" type="ORF">SAMN05421748_131115</name>
</gene>
<evidence type="ECO:0000313" key="1">
    <source>
        <dbReference type="EMBL" id="SNY67446.1"/>
    </source>
</evidence>